<dbReference type="NCBIfam" id="TIGR04056">
    <property type="entry name" value="OMP_RagA_SusC"/>
    <property type="match status" value="1"/>
</dbReference>
<keyword evidence="10" id="KW-0732">Signal</keyword>
<comment type="subcellular location">
    <subcellularLocation>
        <location evidence="1 8">Cell outer membrane</location>
        <topology evidence="1 8">Multi-pass membrane protein</topology>
    </subcellularLocation>
</comment>
<evidence type="ECO:0000256" key="7">
    <source>
        <dbReference type="ARBA" id="ARBA00023237"/>
    </source>
</evidence>
<evidence type="ECO:0000313" key="13">
    <source>
        <dbReference type="EMBL" id="MBO8474622.1"/>
    </source>
</evidence>
<dbReference type="InterPro" id="IPR000531">
    <property type="entry name" value="Beta-barrel_TonB"/>
</dbReference>
<dbReference type="EMBL" id="JADIMD010000076">
    <property type="protein sequence ID" value="MBO8474622.1"/>
    <property type="molecule type" value="Genomic_DNA"/>
</dbReference>
<dbReference type="Pfam" id="PF07715">
    <property type="entry name" value="Plug"/>
    <property type="match status" value="1"/>
</dbReference>
<dbReference type="Gene3D" id="2.40.170.20">
    <property type="entry name" value="TonB-dependent receptor, beta-barrel domain"/>
    <property type="match status" value="1"/>
</dbReference>
<evidence type="ECO:0000256" key="9">
    <source>
        <dbReference type="RuleBase" id="RU003357"/>
    </source>
</evidence>
<dbReference type="AlphaFoldDB" id="A0A9D9IKT8"/>
<dbReference type="InterPro" id="IPR039426">
    <property type="entry name" value="TonB-dep_rcpt-like"/>
</dbReference>
<organism evidence="13 14">
    <name type="scientific">Candidatus Cryptobacteroides faecigallinarum</name>
    <dbReference type="NCBI Taxonomy" id="2840763"/>
    <lineage>
        <taxon>Bacteria</taxon>
        <taxon>Pseudomonadati</taxon>
        <taxon>Bacteroidota</taxon>
        <taxon>Bacteroidia</taxon>
        <taxon>Bacteroidales</taxon>
        <taxon>Candidatus Cryptobacteroides</taxon>
    </lineage>
</organism>
<dbReference type="SUPFAM" id="SSF49464">
    <property type="entry name" value="Carboxypeptidase regulatory domain-like"/>
    <property type="match status" value="1"/>
</dbReference>
<comment type="similarity">
    <text evidence="8 9">Belongs to the TonB-dependent receptor family.</text>
</comment>
<dbReference type="InterPro" id="IPR037066">
    <property type="entry name" value="Plug_dom_sf"/>
</dbReference>
<dbReference type="InterPro" id="IPR036942">
    <property type="entry name" value="Beta-barrel_TonB_sf"/>
</dbReference>
<dbReference type="NCBIfam" id="TIGR04057">
    <property type="entry name" value="SusC_RagA_signa"/>
    <property type="match status" value="1"/>
</dbReference>
<dbReference type="PROSITE" id="PS52016">
    <property type="entry name" value="TONB_DEPENDENT_REC_3"/>
    <property type="match status" value="1"/>
</dbReference>
<proteinExistence type="inferred from homology"/>
<feature type="chain" id="PRO_5039085553" evidence="10">
    <location>
        <begin position="24"/>
        <end position="1057"/>
    </location>
</feature>
<evidence type="ECO:0000256" key="3">
    <source>
        <dbReference type="ARBA" id="ARBA00022452"/>
    </source>
</evidence>
<evidence type="ECO:0000256" key="8">
    <source>
        <dbReference type="PROSITE-ProRule" id="PRU01360"/>
    </source>
</evidence>
<evidence type="ECO:0000256" key="5">
    <source>
        <dbReference type="ARBA" id="ARBA00023077"/>
    </source>
</evidence>
<feature type="domain" description="TonB-dependent receptor-like beta-barrel" evidence="11">
    <location>
        <begin position="413"/>
        <end position="1014"/>
    </location>
</feature>
<feature type="domain" description="TonB-dependent receptor plug" evidence="12">
    <location>
        <begin position="119"/>
        <end position="227"/>
    </location>
</feature>
<reference evidence="13" key="2">
    <citation type="journal article" date="2021" name="PeerJ">
        <title>Extensive microbial diversity within the chicken gut microbiome revealed by metagenomics and culture.</title>
        <authorList>
            <person name="Gilroy R."/>
            <person name="Ravi A."/>
            <person name="Getino M."/>
            <person name="Pursley I."/>
            <person name="Horton D.L."/>
            <person name="Alikhan N.F."/>
            <person name="Baker D."/>
            <person name="Gharbi K."/>
            <person name="Hall N."/>
            <person name="Watson M."/>
            <person name="Adriaenssens E.M."/>
            <person name="Foster-Nyarko E."/>
            <person name="Jarju S."/>
            <person name="Secka A."/>
            <person name="Antonio M."/>
            <person name="Oren A."/>
            <person name="Chaudhuri R.R."/>
            <person name="La Ragione R."/>
            <person name="Hildebrand F."/>
            <person name="Pallen M.J."/>
        </authorList>
    </citation>
    <scope>NUCLEOTIDE SEQUENCE</scope>
    <source>
        <strain evidence="13">B1-13419</strain>
    </source>
</reference>
<dbReference type="GO" id="GO:0009279">
    <property type="term" value="C:cell outer membrane"/>
    <property type="evidence" value="ECO:0007669"/>
    <property type="project" value="UniProtKB-SubCell"/>
</dbReference>
<evidence type="ECO:0000256" key="6">
    <source>
        <dbReference type="ARBA" id="ARBA00023136"/>
    </source>
</evidence>
<name>A0A9D9IKT8_9BACT</name>
<keyword evidence="3 8" id="KW-1134">Transmembrane beta strand</keyword>
<accession>A0A9D9IKT8</accession>
<evidence type="ECO:0000259" key="11">
    <source>
        <dbReference type="Pfam" id="PF00593"/>
    </source>
</evidence>
<keyword evidence="5 9" id="KW-0798">TonB box</keyword>
<feature type="signal peptide" evidence="10">
    <location>
        <begin position="1"/>
        <end position="23"/>
    </location>
</feature>
<dbReference type="Pfam" id="PF00593">
    <property type="entry name" value="TonB_dep_Rec_b-barrel"/>
    <property type="match status" value="1"/>
</dbReference>
<dbReference type="Gene3D" id="2.60.40.1120">
    <property type="entry name" value="Carboxypeptidase-like, regulatory domain"/>
    <property type="match status" value="1"/>
</dbReference>
<dbReference type="SUPFAM" id="SSF56935">
    <property type="entry name" value="Porins"/>
    <property type="match status" value="1"/>
</dbReference>
<comment type="caution">
    <text evidence="13">The sequence shown here is derived from an EMBL/GenBank/DDBJ whole genome shotgun (WGS) entry which is preliminary data.</text>
</comment>
<evidence type="ECO:0000313" key="14">
    <source>
        <dbReference type="Proteomes" id="UP000823757"/>
    </source>
</evidence>
<dbReference type="Proteomes" id="UP000823757">
    <property type="component" value="Unassembled WGS sequence"/>
</dbReference>
<protein>
    <submittedName>
        <fullName evidence="13">TonB-dependent receptor</fullName>
    </submittedName>
</protein>
<evidence type="ECO:0000259" key="12">
    <source>
        <dbReference type="Pfam" id="PF07715"/>
    </source>
</evidence>
<keyword evidence="4 8" id="KW-0812">Transmembrane</keyword>
<keyword evidence="13" id="KW-0675">Receptor</keyword>
<keyword evidence="6 8" id="KW-0472">Membrane</keyword>
<dbReference type="InterPro" id="IPR008969">
    <property type="entry name" value="CarboxyPept-like_regulatory"/>
</dbReference>
<reference evidence="13" key="1">
    <citation type="submission" date="2020-10" db="EMBL/GenBank/DDBJ databases">
        <authorList>
            <person name="Gilroy R."/>
        </authorList>
    </citation>
    <scope>NUCLEOTIDE SEQUENCE</scope>
    <source>
        <strain evidence="13">B1-13419</strain>
    </source>
</reference>
<keyword evidence="7 8" id="KW-0998">Cell outer membrane</keyword>
<dbReference type="Gene3D" id="2.170.130.10">
    <property type="entry name" value="TonB-dependent receptor, plug domain"/>
    <property type="match status" value="1"/>
</dbReference>
<keyword evidence="2 8" id="KW-0813">Transport</keyword>
<evidence type="ECO:0000256" key="4">
    <source>
        <dbReference type="ARBA" id="ARBA00022692"/>
    </source>
</evidence>
<sequence length="1057" mass="118836">MYKLTVLLTTLAFFTASLWEASAQNMEVKGRVTDTSGEPLIAVTVYESGNTANGTVTDMDGNYTISVPQSATLIFSCLGFEEIQEAVANRGMINVSMKEEQLSLDAAEVVSVGYGSVTRRDLTGSISKVDMGEVMKTPVTNFDQALTGRVAGVVVTTSDGSLGAEANIVIRGNNSLTQSSAPLYVIDGFPSESSMALSLNSADIESIDILKDASATAIYGARGANGVIVINTKQGVEGKPKVSFSASWSANKIYNKVDLMDAYEFVQYQTDKYNATGGTNIYLQHDDQTYSIEDYRDVSTYDWQDKIYRTALVQNYNVSLSGGSKEAGNRYAISFSALDQDGIIVNSNFQRYQGKVNFSQNIGKKIKADLNVNYSRTITGGTNPTAATNSSSASGWLMYSVWGYRPVKPLWDTATDDEFLNQPFDEQISDSSDYRFNPALSVRNEYRKTIQDYLNAQFGLTYTIIPDLVLKVTGTYTYQNRRREEFNGLMTYTGNERSPSGNGINGAIYWTNWITWLNENTLTWTKHIRRLHHLTLLGGLTFQGQTNDYKGTRSTNMTTEELGLNGMHTGHYQTVVPWEYNWRMMSGLFRLQYNYKYKYYLTASFRADGSSKFPTDNQWGFFPSASLAWNFNREELLKNSSWLKNGKLRLSWGMTGNNRTTTPYDFYAQLAYTPGSSESGDYVFGGEIVPGYYPANMANEKLKWETTEQWDAGIDLTFFEGDRIRFTADWYMKNTYDLLLQATIPASTGYTSAMMNIGSMRNTGWEFSLETVNIDTKNFQWTTSFNIALNRNKVTALTSGQQSLFTSVTWENRFNSQYPYITQVGKPSGMMYGFIYDGTYKPEEFTGNYLKNGIPYLSSVGRDQVRPGDPKYRDINNDGVVDDNDRTIIGCGQPVHTGGFGNSFYFYGFDVNIFFTWSYGNDILNANRLIFENGSTTNLNQFASYVNRFDRYENPTSDIPRINANGMYVYSSRVVEDGSYLRLKNVSVGYTLPRRALRRMHFDTMRVYVSADNIWTWTKYTGPDPEVSTRNSVLTPGFDWSAYPRAFGLTAGVSFTF</sequence>
<gene>
    <name evidence="13" type="ORF">IAB91_04965</name>
</gene>
<evidence type="ECO:0000256" key="1">
    <source>
        <dbReference type="ARBA" id="ARBA00004571"/>
    </source>
</evidence>
<dbReference type="InterPro" id="IPR012910">
    <property type="entry name" value="Plug_dom"/>
</dbReference>
<dbReference type="InterPro" id="IPR023996">
    <property type="entry name" value="TonB-dep_OMP_SusC/RagA"/>
</dbReference>
<dbReference type="Pfam" id="PF13715">
    <property type="entry name" value="CarbopepD_reg_2"/>
    <property type="match status" value="1"/>
</dbReference>
<evidence type="ECO:0000256" key="10">
    <source>
        <dbReference type="SAM" id="SignalP"/>
    </source>
</evidence>
<dbReference type="InterPro" id="IPR023997">
    <property type="entry name" value="TonB-dep_OMP_SusC/RagA_CS"/>
</dbReference>
<evidence type="ECO:0000256" key="2">
    <source>
        <dbReference type="ARBA" id="ARBA00022448"/>
    </source>
</evidence>